<dbReference type="Gene3D" id="3.30.559.30">
    <property type="entry name" value="Nonribosomal peptide synthetase, condensation domain"/>
    <property type="match status" value="1"/>
</dbReference>
<dbReference type="Gene3D" id="3.40.50.980">
    <property type="match status" value="2"/>
</dbReference>
<dbReference type="SUPFAM" id="SSF56801">
    <property type="entry name" value="Acetyl-CoA synthetase-like"/>
    <property type="match status" value="1"/>
</dbReference>
<dbReference type="GO" id="GO:0044550">
    <property type="term" value="P:secondary metabolite biosynthetic process"/>
    <property type="evidence" value="ECO:0007669"/>
    <property type="project" value="TreeGrafter"/>
</dbReference>
<evidence type="ECO:0000313" key="2">
    <source>
        <dbReference type="EMBL" id="TKI88576.1"/>
    </source>
</evidence>
<dbReference type="AlphaFoldDB" id="A0A4U3AIU5"/>
<dbReference type="GO" id="GO:0031177">
    <property type="term" value="F:phosphopantetheine binding"/>
    <property type="evidence" value="ECO:0007669"/>
    <property type="project" value="TreeGrafter"/>
</dbReference>
<reference evidence="2 3" key="1">
    <citation type="journal article" date="2019" name="Environ. Microbiol.">
        <title>An active ?-lactamase is a part of an orchestrated cell wall stress resistance network of Bacillus subtilis and related rhizosphere species.</title>
        <authorList>
            <person name="Bucher T."/>
            <person name="Keren-Paz A."/>
            <person name="Hausser J."/>
            <person name="Olender T."/>
            <person name="Cytryn E."/>
            <person name="Kolodkin-Gal I."/>
        </authorList>
    </citation>
    <scope>NUCLEOTIDE SEQUENCE [LARGE SCALE GENOMIC DNA]</scope>
    <source>
        <strain evidence="2 3">I5</strain>
    </source>
</reference>
<protein>
    <submittedName>
        <fullName evidence="2">Non-ribosomal peptide synthetase</fullName>
    </submittedName>
</protein>
<dbReference type="PANTHER" id="PTHR45527">
    <property type="entry name" value="NONRIBOSOMAL PEPTIDE SYNTHETASE"/>
    <property type="match status" value="1"/>
</dbReference>
<dbReference type="GO" id="GO:0043041">
    <property type="term" value="P:amino acid activation for nonribosomal peptide biosynthetic process"/>
    <property type="evidence" value="ECO:0007669"/>
    <property type="project" value="TreeGrafter"/>
</dbReference>
<comment type="caution">
    <text evidence="2">The sequence shown here is derived from an EMBL/GenBank/DDBJ whole genome shotgun (WGS) entry which is preliminary data.</text>
</comment>
<name>A0A4U3AIU5_9BACI</name>
<feature type="non-terminal residue" evidence="2">
    <location>
        <position position="212"/>
    </location>
</feature>
<dbReference type="FunFam" id="3.40.50.980:FF:000001">
    <property type="entry name" value="Non-ribosomal peptide synthetase"/>
    <property type="match status" value="1"/>
</dbReference>
<dbReference type="PANTHER" id="PTHR45527:SF1">
    <property type="entry name" value="FATTY ACID SYNTHASE"/>
    <property type="match status" value="1"/>
</dbReference>
<dbReference type="EMBL" id="SZON01002127">
    <property type="protein sequence ID" value="TKI88576.1"/>
    <property type="molecule type" value="Genomic_DNA"/>
</dbReference>
<feature type="domain" description="AMP-dependent synthetase/ligase" evidence="1">
    <location>
        <begin position="59"/>
        <end position="208"/>
    </location>
</feature>
<evidence type="ECO:0000259" key="1">
    <source>
        <dbReference type="Pfam" id="PF00501"/>
    </source>
</evidence>
<dbReference type="Pfam" id="PF00501">
    <property type="entry name" value="AMP-binding"/>
    <property type="match status" value="1"/>
</dbReference>
<dbReference type="Proteomes" id="UP000305222">
    <property type="component" value="Unassembled WGS sequence"/>
</dbReference>
<feature type="non-terminal residue" evidence="2">
    <location>
        <position position="1"/>
    </location>
</feature>
<dbReference type="InterPro" id="IPR000873">
    <property type="entry name" value="AMP-dep_synth/lig_dom"/>
</dbReference>
<accession>A0A4U3AIU5</accession>
<gene>
    <name evidence="2" type="ORF">FC699_27750</name>
</gene>
<dbReference type="GO" id="GO:0005829">
    <property type="term" value="C:cytosol"/>
    <property type="evidence" value="ECO:0007669"/>
    <property type="project" value="TreeGrafter"/>
</dbReference>
<sequence>TVKRLAEHFIYLLDEITKKMDIPLQDIQMMSEAEMKTVLYKFNNTTDEYSYQMTVHEIFEQKAKENPSENAIVYKEMTLTYSELDARANQLARTLRKKGVQRNSVVGLIVEPSLEMVIGVLGVLKAGGAFLPIDPTLPISRIKYFLRDSDCQLVLTRNNMKERFTFEQEIIRLDDELNCKEDGCHLESINQPDDLAYVIYTSGTTGTPEIRY</sequence>
<proteinExistence type="predicted"/>
<organism evidence="2 3">
    <name type="scientific">Bacillus wiedmannii</name>
    <dbReference type="NCBI Taxonomy" id="1890302"/>
    <lineage>
        <taxon>Bacteria</taxon>
        <taxon>Bacillati</taxon>
        <taxon>Bacillota</taxon>
        <taxon>Bacilli</taxon>
        <taxon>Bacillales</taxon>
        <taxon>Bacillaceae</taxon>
        <taxon>Bacillus</taxon>
        <taxon>Bacillus cereus group</taxon>
    </lineage>
</organism>
<evidence type="ECO:0000313" key="3">
    <source>
        <dbReference type="Proteomes" id="UP000305222"/>
    </source>
</evidence>